<dbReference type="EMBL" id="LS483468">
    <property type="protein sequence ID" value="SQI39475.1"/>
    <property type="molecule type" value="Genomic_DNA"/>
</dbReference>
<feature type="domain" description="VOC" evidence="1">
    <location>
        <begin position="9"/>
        <end position="128"/>
    </location>
</feature>
<dbReference type="Pfam" id="PF00903">
    <property type="entry name" value="Glyoxalase"/>
    <property type="match status" value="1"/>
</dbReference>
<dbReference type="STRING" id="1219011.GCA_001895045_01242"/>
<dbReference type="AlphaFoldDB" id="A0A2X4XHZ7"/>
<sequence length="134" mass="14522">MNEDTDSAFIDVMTIGVPVTDQDRALEFYVGKLGFEKRLDVPLEQLGGRWIIVAPPDARTTIALVPAGDGIPAGIETGVRLTTSDAAALHTQLRNRDVTVGELLLWDGVPPMFTFRDQDGNGFEAVEQPTLEAV</sequence>
<reference evidence="2 3" key="1">
    <citation type="submission" date="2018-06" db="EMBL/GenBank/DDBJ databases">
        <authorList>
            <consortium name="Pathogen Informatics"/>
            <person name="Doyle S."/>
        </authorList>
    </citation>
    <scope>NUCLEOTIDE SEQUENCE [LARGE SCALE GENOMIC DNA]</scope>
    <source>
        <strain evidence="2 3">NCTC10994</strain>
    </source>
</reference>
<keyword evidence="3" id="KW-1185">Reference proteome</keyword>
<evidence type="ECO:0000259" key="1">
    <source>
        <dbReference type="PROSITE" id="PS51819"/>
    </source>
</evidence>
<dbReference type="SUPFAM" id="SSF54593">
    <property type="entry name" value="Glyoxalase/Bleomycin resistance protein/Dihydroxybiphenyl dioxygenase"/>
    <property type="match status" value="1"/>
</dbReference>
<dbReference type="PROSITE" id="PS51819">
    <property type="entry name" value="VOC"/>
    <property type="match status" value="1"/>
</dbReference>
<dbReference type="GO" id="GO:0016829">
    <property type="term" value="F:lyase activity"/>
    <property type="evidence" value="ECO:0007669"/>
    <property type="project" value="UniProtKB-KW"/>
</dbReference>
<dbReference type="Proteomes" id="UP000249091">
    <property type="component" value="Chromosome 1"/>
</dbReference>
<organism evidence="2 3">
    <name type="scientific">Rhodococcus coprophilus</name>
    <dbReference type="NCBI Taxonomy" id="38310"/>
    <lineage>
        <taxon>Bacteria</taxon>
        <taxon>Bacillati</taxon>
        <taxon>Actinomycetota</taxon>
        <taxon>Actinomycetes</taxon>
        <taxon>Mycobacteriales</taxon>
        <taxon>Nocardiaceae</taxon>
        <taxon>Rhodococcus</taxon>
    </lineage>
</organism>
<proteinExistence type="predicted"/>
<dbReference type="InterPro" id="IPR029068">
    <property type="entry name" value="Glyas_Bleomycin-R_OHBP_Dase"/>
</dbReference>
<dbReference type="PANTHER" id="PTHR36437">
    <property type="entry name" value="GLYOXALASE/BLEOMYCIN RESISTANCE PROTEIN/DIOXYGENASE"/>
    <property type="match status" value="1"/>
</dbReference>
<evidence type="ECO:0000313" key="3">
    <source>
        <dbReference type="Proteomes" id="UP000249091"/>
    </source>
</evidence>
<evidence type="ECO:0000313" key="2">
    <source>
        <dbReference type="EMBL" id="SQI39475.1"/>
    </source>
</evidence>
<dbReference type="RefSeq" id="WP_072699253.1">
    <property type="nucleotide sequence ID" value="NZ_JAFBBL010000001.1"/>
</dbReference>
<dbReference type="InterPro" id="IPR037523">
    <property type="entry name" value="VOC_core"/>
</dbReference>
<dbReference type="Gene3D" id="3.10.180.10">
    <property type="entry name" value="2,3-Dihydroxybiphenyl 1,2-Dioxygenase, domain 1"/>
    <property type="match status" value="1"/>
</dbReference>
<dbReference type="KEGG" id="rcr:NCTC10994_04166"/>
<keyword evidence="2" id="KW-0456">Lyase</keyword>
<protein>
    <submittedName>
        <fullName evidence="2">Lyase, glyoxalase family protein</fullName>
    </submittedName>
</protein>
<accession>A0A2X4XHZ7</accession>
<dbReference type="PANTHER" id="PTHR36437:SF2">
    <property type="entry name" value="GLYOXALASE_BLEOMYCIN RESISTANCE PROTEIN_DIOXYGENASE"/>
    <property type="match status" value="1"/>
</dbReference>
<dbReference type="InterPro" id="IPR004360">
    <property type="entry name" value="Glyas_Fos-R_dOase_dom"/>
</dbReference>
<gene>
    <name evidence="2" type="ORF">NCTC10994_04166</name>
</gene>
<name>A0A2X4XHZ7_9NOCA</name>